<dbReference type="EMBL" id="FNRA01000010">
    <property type="protein sequence ID" value="SEB10572.1"/>
    <property type="molecule type" value="Genomic_DNA"/>
</dbReference>
<protein>
    <submittedName>
        <fullName evidence="2">Uncharacterized protein</fullName>
    </submittedName>
</protein>
<evidence type="ECO:0000313" key="2">
    <source>
        <dbReference type="EMBL" id="SEB10572.1"/>
    </source>
</evidence>
<sequence length="80" mass="8189">MKKLFFFAAVALVAVGGAANAKLYLVGSDQAIPCDLPISPSCAQVTGLPPSYPVSSVPATKGSTQPNDRGVLAEYSYTGI</sequence>
<reference evidence="2 3" key="1">
    <citation type="submission" date="2016-10" db="EMBL/GenBank/DDBJ databases">
        <authorList>
            <person name="de Groot N.N."/>
        </authorList>
    </citation>
    <scope>NUCLEOTIDE SEQUENCE [LARGE SCALE GENOMIC DNA]</scope>
    <source>
        <strain evidence="2 3">DSM 19033</strain>
    </source>
</reference>
<dbReference type="RefSeq" id="WP_090558912.1">
    <property type="nucleotide sequence ID" value="NZ_FNRA01000010.1"/>
</dbReference>
<evidence type="ECO:0000313" key="3">
    <source>
        <dbReference type="Proteomes" id="UP000198850"/>
    </source>
</evidence>
<keyword evidence="1" id="KW-0732">Signal</keyword>
<gene>
    <name evidence="2" type="ORF">SAMN05443550_110187</name>
</gene>
<name>A0A1H4GPM6_9SPHI</name>
<feature type="chain" id="PRO_5011541693" evidence="1">
    <location>
        <begin position="22"/>
        <end position="80"/>
    </location>
</feature>
<dbReference type="AlphaFoldDB" id="A0A1H4GPM6"/>
<dbReference type="Proteomes" id="UP000198850">
    <property type="component" value="Unassembled WGS sequence"/>
</dbReference>
<feature type="signal peptide" evidence="1">
    <location>
        <begin position="1"/>
        <end position="21"/>
    </location>
</feature>
<organism evidence="2 3">
    <name type="scientific">Pedobacter hartonius</name>
    <dbReference type="NCBI Taxonomy" id="425514"/>
    <lineage>
        <taxon>Bacteria</taxon>
        <taxon>Pseudomonadati</taxon>
        <taxon>Bacteroidota</taxon>
        <taxon>Sphingobacteriia</taxon>
        <taxon>Sphingobacteriales</taxon>
        <taxon>Sphingobacteriaceae</taxon>
        <taxon>Pedobacter</taxon>
    </lineage>
</organism>
<accession>A0A1H4GPM6</accession>
<proteinExistence type="predicted"/>
<evidence type="ECO:0000256" key="1">
    <source>
        <dbReference type="SAM" id="SignalP"/>
    </source>
</evidence>
<dbReference type="STRING" id="425514.SAMN05443550_110187"/>
<keyword evidence="3" id="KW-1185">Reference proteome</keyword>